<dbReference type="EMBL" id="QOKW01000003">
    <property type="protein sequence ID" value="KAA0682721.1"/>
    <property type="molecule type" value="Genomic_DNA"/>
</dbReference>
<dbReference type="Gene3D" id="1.10.3210.10">
    <property type="entry name" value="Hypothetical protein af1432"/>
    <property type="match status" value="1"/>
</dbReference>
<protein>
    <submittedName>
        <fullName evidence="5">DUF3369 domain-containing protein</fullName>
    </submittedName>
</protein>
<dbReference type="CDD" id="cd00077">
    <property type="entry name" value="HDc"/>
    <property type="match status" value="1"/>
</dbReference>
<dbReference type="Proteomes" id="UP000480854">
    <property type="component" value="Unassembled WGS sequence"/>
</dbReference>
<feature type="modified residue" description="4-aspartylphosphate" evidence="1">
    <location>
        <position position="100"/>
    </location>
</feature>
<dbReference type="GO" id="GO:0000160">
    <property type="term" value="P:phosphorelay signal transduction system"/>
    <property type="evidence" value="ECO:0007669"/>
    <property type="project" value="InterPro"/>
</dbReference>
<sequence>MPDIHGEELGKELIEGQDDGDDLEFADEDAPDPSSAQSGAPPPWKLLIVDDDPEVHAITRVVLNDVTFDGRPLHFLSAHSGREARAILDGHPDIAAVLLDVVMETDDAGLRLVHHIREELGNRQVRIILRTGQPGQAPERQVIVGYDINDYKAKSELTAQKLFTTTVAALRSYQHIDAIERNRLGLEKIVDAAGTLFEQRSMNHFAAGVVQRIASLLPRTAGAFLCAVPPGPATGARGGMTAGEAAGEAEVLCGTGHFADTTGCPVSAVVPDAACADIAAALAGRRSLHRDDHSVMPFQPHRSHTHGPSALFIGGHGGLSDVERRLVEIFCSKMSVGLDNVSLYEQLRLAQLATVHALGKLAEYKDEITGEHVRRIGRWATAIARELLARGDGGGEADDGFCELIGLASMLHDVGKVAIPDQILRKPGKLDPEEMAQMREHAAIGGRILRDASGAVGGRSYLTMGAEIAESHHEKFDGSGYPHGLAGDAIPLSGRIVAVADVYDALLHRRPYKEAWEPAAVVDLIRAESGRHFDPRVVDAFVAVLERGGPEA</sequence>
<organism evidence="5 6">
    <name type="scientific">Roseomonas genomospecies 6</name>
    <dbReference type="NCBI Taxonomy" id="214106"/>
    <lineage>
        <taxon>Bacteria</taxon>
        <taxon>Pseudomonadati</taxon>
        <taxon>Pseudomonadota</taxon>
        <taxon>Alphaproteobacteria</taxon>
        <taxon>Acetobacterales</taxon>
        <taxon>Roseomonadaceae</taxon>
        <taxon>Roseomonas</taxon>
    </lineage>
</organism>
<dbReference type="Pfam" id="PF13487">
    <property type="entry name" value="HD_5"/>
    <property type="match status" value="1"/>
</dbReference>
<dbReference type="PROSITE" id="PS50110">
    <property type="entry name" value="RESPONSE_REGULATORY"/>
    <property type="match status" value="1"/>
</dbReference>
<evidence type="ECO:0000313" key="5">
    <source>
        <dbReference type="EMBL" id="KAA0682721.1"/>
    </source>
</evidence>
<feature type="domain" description="Response regulatory" evidence="3">
    <location>
        <begin position="45"/>
        <end position="169"/>
    </location>
</feature>
<evidence type="ECO:0000259" key="4">
    <source>
        <dbReference type="PROSITE" id="PS51832"/>
    </source>
</evidence>
<accession>A0A9W7NM29</accession>
<reference evidence="5 6" key="1">
    <citation type="submission" date="2018-07" db="EMBL/GenBank/DDBJ databases">
        <title>Genome sequence of Azospirillum sp. ATCC 49961.</title>
        <authorList>
            <person name="Sant'Anna F.H."/>
            <person name="Baldani J.I."/>
            <person name="Zilli J.E."/>
            <person name="Reis V.M."/>
            <person name="Hartmann A."/>
            <person name="Cruz L."/>
            <person name="de Souza E.M."/>
            <person name="de Oliveira Pedrosa F."/>
            <person name="Passaglia L.M.P."/>
        </authorList>
    </citation>
    <scope>NUCLEOTIDE SEQUENCE [LARGE SCALE GENOMIC DNA]</scope>
    <source>
        <strain evidence="5 6">ATCC 49961</strain>
    </source>
</reference>
<evidence type="ECO:0000256" key="2">
    <source>
        <dbReference type="SAM" id="MobiDB-lite"/>
    </source>
</evidence>
<evidence type="ECO:0000259" key="3">
    <source>
        <dbReference type="PROSITE" id="PS50110"/>
    </source>
</evidence>
<feature type="domain" description="HD-GYP" evidence="4">
    <location>
        <begin position="347"/>
        <end position="552"/>
    </location>
</feature>
<comment type="caution">
    <text evidence="5">The sequence shown here is derived from an EMBL/GenBank/DDBJ whole genome shotgun (WGS) entry which is preliminary data.</text>
</comment>
<feature type="compositionally biased region" description="Acidic residues" evidence="2">
    <location>
        <begin position="15"/>
        <end position="31"/>
    </location>
</feature>
<dbReference type="InterPro" id="IPR003607">
    <property type="entry name" value="HD/PDEase_dom"/>
</dbReference>
<proteinExistence type="predicted"/>
<dbReference type="Pfam" id="PF11849">
    <property type="entry name" value="DUF3369"/>
    <property type="match status" value="1"/>
</dbReference>
<dbReference type="InterPro" id="IPR052020">
    <property type="entry name" value="Cyclic_di-GMP/3'3'-cGAMP_PDE"/>
</dbReference>
<dbReference type="InterPro" id="IPR001789">
    <property type="entry name" value="Sig_transdc_resp-reg_receiver"/>
</dbReference>
<feature type="compositionally biased region" description="Basic and acidic residues" evidence="2">
    <location>
        <begin position="1"/>
        <end position="14"/>
    </location>
</feature>
<dbReference type="InterPro" id="IPR021800">
    <property type="entry name" value="DUF3369"/>
</dbReference>
<name>A0A9W7NM29_9PROT</name>
<feature type="region of interest" description="Disordered" evidence="2">
    <location>
        <begin position="1"/>
        <end position="43"/>
    </location>
</feature>
<keyword evidence="6" id="KW-1185">Reference proteome</keyword>
<dbReference type="OrthoDB" id="9176789at2"/>
<dbReference type="AlphaFoldDB" id="A0A9W7NM29"/>
<dbReference type="RefSeq" id="WP_149467737.1">
    <property type="nucleotide sequence ID" value="NZ_QOKW01000003.1"/>
</dbReference>
<dbReference type="PANTHER" id="PTHR45228:SF9">
    <property type="entry name" value="3'3'-CGAMP-SPECIFIC PHOSPHODIESTERASE 2"/>
    <property type="match status" value="1"/>
</dbReference>
<dbReference type="Gene3D" id="3.40.50.2300">
    <property type="match status" value="1"/>
</dbReference>
<keyword evidence="1" id="KW-0597">Phosphoprotein</keyword>
<gene>
    <name evidence="5" type="ORF">DS843_04695</name>
</gene>
<dbReference type="PROSITE" id="PS51832">
    <property type="entry name" value="HD_GYP"/>
    <property type="match status" value="1"/>
</dbReference>
<dbReference type="SMART" id="SM00471">
    <property type="entry name" value="HDc"/>
    <property type="match status" value="1"/>
</dbReference>
<dbReference type="SUPFAM" id="SSF52172">
    <property type="entry name" value="CheY-like"/>
    <property type="match status" value="1"/>
</dbReference>
<dbReference type="InterPro" id="IPR011006">
    <property type="entry name" value="CheY-like_superfamily"/>
</dbReference>
<evidence type="ECO:0000256" key="1">
    <source>
        <dbReference type="PROSITE-ProRule" id="PRU00169"/>
    </source>
</evidence>
<dbReference type="SUPFAM" id="SSF109604">
    <property type="entry name" value="HD-domain/PDEase-like"/>
    <property type="match status" value="1"/>
</dbReference>
<dbReference type="PANTHER" id="PTHR45228">
    <property type="entry name" value="CYCLIC DI-GMP PHOSPHODIESTERASE TM_0186-RELATED"/>
    <property type="match status" value="1"/>
</dbReference>
<dbReference type="GO" id="GO:0008081">
    <property type="term" value="F:phosphoric diester hydrolase activity"/>
    <property type="evidence" value="ECO:0007669"/>
    <property type="project" value="UniProtKB-ARBA"/>
</dbReference>
<evidence type="ECO:0000313" key="6">
    <source>
        <dbReference type="Proteomes" id="UP000480854"/>
    </source>
</evidence>
<dbReference type="InterPro" id="IPR037522">
    <property type="entry name" value="HD_GYP_dom"/>
</dbReference>